<feature type="transmembrane region" description="Helical" evidence="2">
    <location>
        <begin position="376"/>
        <end position="395"/>
    </location>
</feature>
<proteinExistence type="predicted"/>
<keyword evidence="2" id="KW-1133">Transmembrane helix</keyword>
<feature type="transmembrane region" description="Helical" evidence="2">
    <location>
        <begin position="543"/>
        <end position="562"/>
    </location>
</feature>
<dbReference type="InterPro" id="IPR010656">
    <property type="entry name" value="DctM"/>
</dbReference>
<feature type="transmembrane region" description="Helical" evidence="2">
    <location>
        <begin position="574"/>
        <end position="593"/>
    </location>
</feature>
<dbReference type="STRING" id="108003.B1C78_01390"/>
<keyword evidence="5" id="KW-1185">Reference proteome</keyword>
<keyword evidence="1" id="KW-0813">Transport</keyword>
<protein>
    <submittedName>
        <fullName evidence="4">TRAP transporter</fullName>
    </submittedName>
</protein>
<feature type="transmembrane region" description="Helical" evidence="2">
    <location>
        <begin position="505"/>
        <end position="531"/>
    </location>
</feature>
<sequence length="663" mass="72673">MYSGNRGRSVSFLKNILTLRNLTFVVGAILLGSLLHFFFTGAGGQRYLAVRLVPLALILQILFVYQDRWFYPRLPALVNHIAVLAYLGIALYAMYYLTQNYEDIAIWRQARYTQHDFIVGVLVFLLVMELSRLIHPILFWVNVVLVLYTLFGQHSPIDFFWHPGMPLDRIITSSTVEFSTGVFGRYSQLALTLIAAFLLLAAAASGFGAQKALVDVMRRLAGRSRHTIPQTAVLASVSVGMVSGSGSANTAVTGSFTIPLMKRYGVPGTFAGAVETSASMGGLIMPPLMAVAGFIMAEFLGVPYWDVVVRGFAVAFVYFVSLVLAVYLLSVRLLPATPIQIPTVPLYCWLRTVIFFAGIIYLILLMSTFGVGAMRSALYTSGAILGLLILTWLYFRYVLKDPAVMGESLLGNLRTAVETHAEMTSYLTLLMATLGIMIGLFTVTGFITRMGSLLLQLGEFHIIATILMAWVFGWLVGTGLPPTATYIIVAVIIVPPLRQLGVDPWVAHFFAFLLAIWGELSPPTSLTAAVAAKIAESSFMRTMWEALKICLPITVMSFAIFVRSDMVVNPGWDQIVDTLLVAVGTAGVTYAVFGRFFSAWWPMAGTRLVFLALAIPVVFHPDDNVAIACAAVLLPLIMIGVHRHRKVAPRQELQEGVASEPAK</sequence>
<feature type="transmembrane region" description="Helical" evidence="2">
    <location>
        <begin position="278"/>
        <end position="300"/>
    </location>
</feature>
<evidence type="ECO:0000313" key="4">
    <source>
        <dbReference type="EMBL" id="OOG28636.1"/>
    </source>
</evidence>
<organism evidence="4 5">
    <name type="scientific">Thioalkalivibrio denitrificans</name>
    <dbReference type="NCBI Taxonomy" id="108003"/>
    <lineage>
        <taxon>Bacteria</taxon>
        <taxon>Pseudomonadati</taxon>
        <taxon>Pseudomonadota</taxon>
        <taxon>Gammaproteobacteria</taxon>
        <taxon>Chromatiales</taxon>
        <taxon>Ectothiorhodospiraceae</taxon>
        <taxon>Thioalkalivibrio</taxon>
    </lineage>
</organism>
<evidence type="ECO:0000256" key="2">
    <source>
        <dbReference type="SAM" id="Phobius"/>
    </source>
</evidence>
<keyword evidence="1" id="KW-1003">Cell membrane</keyword>
<comment type="subcellular location">
    <subcellularLocation>
        <location evidence="1">Cell inner membrane</location>
        <topology evidence="1">Multi-pass membrane protein</topology>
    </subcellularLocation>
</comment>
<feature type="domain" description="TRAP C4-dicarboxylate transport system permease DctM subunit" evidence="3">
    <location>
        <begin position="122"/>
        <end position="558"/>
    </location>
</feature>
<dbReference type="GO" id="GO:0005886">
    <property type="term" value="C:plasma membrane"/>
    <property type="evidence" value="ECO:0007669"/>
    <property type="project" value="UniProtKB-SubCell"/>
</dbReference>
<accession>A0A1V3NV81</accession>
<dbReference type="Proteomes" id="UP000189462">
    <property type="component" value="Unassembled WGS sequence"/>
</dbReference>
<feature type="transmembrane region" description="Helical" evidence="2">
    <location>
        <begin position="600"/>
        <end position="619"/>
    </location>
</feature>
<dbReference type="GO" id="GO:0022857">
    <property type="term" value="F:transmembrane transporter activity"/>
    <property type="evidence" value="ECO:0007669"/>
    <property type="project" value="UniProtKB-UniRule"/>
</dbReference>
<dbReference type="Pfam" id="PF06808">
    <property type="entry name" value="DctM"/>
    <property type="match status" value="1"/>
</dbReference>
<feature type="transmembrane region" description="Helical" evidence="2">
    <location>
        <begin position="77"/>
        <end position="97"/>
    </location>
</feature>
<evidence type="ECO:0000256" key="1">
    <source>
        <dbReference type="RuleBase" id="RU369079"/>
    </source>
</evidence>
<keyword evidence="1" id="KW-0997">Cell inner membrane</keyword>
<feature type="transmembrane region" description="Helical" evidence="2">
    <location>
        <begin position="189"/>
        <end position="210"/>
    </location>
</feature>
<reference evidence="4 5" key="1">
    <citation type="submission" date="2017-02" db="EMBL/GenBank/DDBJ databases">
        <title>Genomic diversity within the haloalkaliphilic genus Thioalkalivibrio.</title>
        <authorList>
            <person name="Ahn A.-C."/>
            <person name="Meier-Kolthoff J."/>
            <person name="Overmars L."/>
            <person name="Richter M."/>
            <person name="Woyke T."/>
            <person name="Sorokin D.Y."/>
            <person name="Muyzer G."/>
        </authorList>
    </citation>
    <scope>NUCLEOTIDE SEQUENCE [LARGE SCALE GENOMIC DNA]</scope>
    <source>
        <strain evidence="4 5">ALJD</strain>
    </source>
</reference>
<feature type="transmembrane region" description="Helical" evidence="2">
    <location>
        <begin position="48"/>
        <end position="65"/>
    </location>
</feature>
<dbReference type="InterPro" id="IPR011853">
    <property type="entry name" value="TRAP_DctM-Dct_fused"/>
</dbReference>
<comment type="function">
    <text evidence="1">Part of the tripartite ATP-independent periplasmic (TRAP) transport system.</text>
</comment>
<dbReference type="NCBIfam" id="TIGR02123">
    <property type="entry name" value="TRAP_fused"/>
    <property type="match status" value="1"/>
</dbReference>
<feature type="transmembrane region" description="Helical" evidence="2">
    <location>
        <begin position="231"/>
        <end position="258"/>
    </location>
</feature>
<name>A0A1V3NV81_9GAMM</name>
<dbReference type="AlphaFoldDB" id="A0A1V3NV81"/>
<feature type="transmembrane region" description="Helical" evidence="2">
    <location>
        <begin position="426"/>
        <end position="448"/>
    </location>
</feature>
<feature type="transmembrane region" description="Helical" evidence="2">
    <location>
        <begin position="460"/>
        <end position="493"/>
    </location>
</feature>
<feature type="transmembrane region" description="Helical" evidence="2">
    <location>
        <begin position="137"/>
        <end position="157"/>
    </location>
</feature>
<feature type="transmembrane region" description="Helical" evidence="2">
    <location>
        <begin position="625"/>
        <end position="641"/>
    </location>
</feature>
<feature type="transmembrane region" description="Helical" evidence="2">
    <location>
        <begin position="112"/>
        <end position="130"/>
    </location>
</feature>
<dbReference type="PANTHER" id="PTHR43849:SF2">
    <property type="entry name" value="BLL3936 PROTEIN"/>
    <property type="match status" value="1"/>
</dbReference>
<keyword evidence="2" id="KW-0812">Transmembrane</keyword>
<gene>
    <name evidence="4" type="ORF">B1C78_01390</name>
</gene>
<keyword evidence="2" id="KW-0472">Membrane</keyword>
<evidence type="ECO:0000313" key="5">
    <source>
        <dbReference type="Proteomes" id="UP000189462"/>
    </source>
</evidence>
<dbReference type="EMBL" id="MVBK01000007">
    <property type="protein sequence ID" value="OOG28636.1"/>
    <property type="molecule type" value="Genomic_DNA"/>
</dbReference>
<comment type="caution">
    <text evidence="4">The sequence shown here is derived from an EMBL/GenBank/DDBJ whole genome shotgun (WGS) entry which is preliminary data.</text>
</comment>
<feature type="transmembrane region" description="Helical" evidence="2">
    <location>
        <begin position="307"/>
        <end position="329"/>
    </location>
</feature>
<dbReference type="PANTHER" id="PTHR43849">
    <property type="entry name" value="BLL3936 PROTEIN"/>
    <property type="match status" value="1"/>
</dbReference>
<feature type="transmembrane region" description="Helical" evidence="2">
    <location>
        <begin position="349"/>
        <end position="369"/>
    </location>
</feature>
<feature type="transmembrane region" description="Helical" evidence="2">
    <location>
        <begin position="21"/>
        <end position="42"/>
    </location>
</feature>
<evidence type="ECO:0000259" key="3">
    <source>
        <dbReference type="Pfam" id="PF06808"/>
    </source>
</evidence>